<keyword evidence="8" id="KW-1185">Reference proteome</keyword>
<dbReference type="InterPro" id="IPR050833">
    <property type="entry name" value="Poly_Biosynth_Transport"/>
</dbReference>
<feature type="transmembrane region" description="Helical" evidence="6">
    <location>
        <begin position="402"/>
        <end position="421"/>
    </location>
</feature>
<feature type="transmembrane region" description="Helical" evidence="6">
    <location>
        <begin position="337"/>
        <end position="356"/>
    </location>
</feature>
<evidence type="ECO:0000313" key="8">
    <source>
        <dbReference type="Proteomes" id="UP000078148"/>
    </source>
</evidence>
<name>A0A172ZCY0_9BACL</name>
<dbReference type="OrthoDB" id="9775950at2"/>
<dbReference type="InterPro" id="IPR002797">
    <property type="entry name" value="Polysacc_synth"/>
</dbReference>
<feature type="transmembrane region" description="Helical" evidence="6">
    <location>
        <begin position="458"/>
        <end position="481"/>
    </location>
</feature>
<accession>A0A172ZCY0</accession>
<feature type="transmembrane region" description="Helical" evidence="6">
    <location>
        <begin position="427"/>
        <end position="446"/>
    </location>
</feature>
<dbReference type="Pfam" id="PF01943">
    <property type="entry name" value="Polysacc_synt"/>
    <property type="match status" value="1"/>
</dbReference>
<dbReference type="PANTHER" id="PTHR30250:SF21">
    <property type="entry name" value="LIPID II FLIPPASE MURJ"/>
    <property type="match status" value="1"/>
</dbReference>
<reference evidence="8" key="1">
    <citation type="submission" date="2015-10" db="EMBL/GenBank/DDBJ databases">
        <title>Genome of Paenibacillus bovis sp. nov.</title>
        <authorList>
            <person name="Wu Z."/>
            <person name="Gao C."/>
            <person name="Liu Z."/>
            <person name="Zheng H."/>
        </authorList>
    </citation>
    <scope>NUCLEOTIDE SEQUENCE [LARGE SCALE GENOMIC DNA]</scope>
    <source>
        <strain evidence="8">BD3526</strain>
    </source>
</reference>
<comment type="subcellular location">
    <subcellularLocation>
        <location evidence="1">Cell membrane</location>
        <topology evidence="1">Multi-pass membrane protein</topology>
    </subcellularLocation>
</comment>
<dbReference type="InterPro" id="IPR024923">
    <property type="entry name" value="PG_synth_SpoVB"/>
</dbReference>
<evidence type="ECO:0000256" key="3">
    <source>
        <dbReference type="ARBA" id="ARBA00022692"/>
    </source>
</evidence>
<keyword evidence="5 6" id="KW-0472">Membrane</keyword>
<feature type="transmembrane region" description="Helical" evidence="6">
    <location>
        <begin position="188"/>
        <end position="214"/>
    </location>
</feature>
<gene>
    <name evidence="7" type="ORF">AR543_03065</name>
</gene>
<sequence>MKESATPSSRMLKGAFILIAAAVLSKLIGTIQKIPLQNMGGDGVFGIYNAVYPFYTLVLLVATAGFPAAVSKFVAEEMAAGNPAGARRVMRLSSLLLMVLGIGCGVCMYVSAPLLASWIDNKHTELAIRSAALALPLVPIMAGLRGYFQGLHDMVPTAVSQVTEQTIRVTAMVMLLVILNQAGTSDDWIAAGATFGSAAGGAAGLIVMLIYWWLHRRCAGSMTAERVVLPAGEREPVWPLFKALLLYALPVCLGSLSAPLISLVDTFTVPRLLKGTGWSEAEAMIQFGIYNRGIPLVQLLAMLATSMSVLFIPALAEARVRQRMDLIRSQTQQTVNWFWLLGLASSVGIALLAVPVDIMLYQDDAGSAAIRWLAFTGIGATLSIVTAAMLQGMGSVRAPAVHLLLSTVVKALLNILLVPLYGINGAAIAGIVAYSLGAVLNILLLVRLTRFSMSWRDLLWKPLLVTTVMGVCVIGWMWAAGMVMDMMHIHTRIEALVVTLGGVVIGGLVFLIGLFRTQLMTEEQALALPKIGGKLVKLLRTMRITG</sequence>
<reference evidence="7 8" key="2">
    <citation type="journal article" date="2016" name="Int. J. Syst. Evol. Microbiol.">
        <title>Paenibacillus bovis sp. nov., isolated from raw yak (Bos grunniens) milk.</title>
        <authorList>
            <person name="Gao C."/>
            <person name="Han J."/>
            <person name="Liu Z."/>
            <person name="Xu X."/>
            <person name="Hang F."/>
            <person name="Wu Z."/>
        </authorList>
    </citation>
    <scope>NUCLEOTIDE SEQUENCE [LARGE SCALE GENOMIC DNA]</scope>
    <source>
        <strain evidence="7 8">BD3526</strain>
    </source>
</reference>
<proteinExistence type="predicted"/>
<feature type="transmembrane region" description="Helical" evidence="6">
    <location>
        <begin position="493"/>
        <end position="515"/>
    </location>
</feature>
<feature type="transmembrane region" description="Helical" evidence="6">
    <location>
        <begin position="53"/>
        <end position="74"/>
    </location>
</feature>
<dbReference type="KEGG" id="pbv:AR543_03065"/>
<feature type="transmembrane region" description="Helical" evidence="6">
    <location>
        <begin position="126"/>
        <end position="144"/>
    </location>
</feature>
<evidence type="ECO:0000256" key="4">
    <source>
        <dbReference type="ARBA" id="ARBA00022989"/>
    </source>
</evidence>
<dbReference type="STRING" id="1616788.AR543_03065"/>
<evidence type="ECO:0000256" key="2">
    <source>
        <dbReference type="ARBA" id="ARBA00022475"/>
    </source>
</evidence>
<evidence type="ECO:0000256" key="5">
    <source>
        <dbReference type="ARBA" id="ARBA00023136"/>
    </source>
</evidence>
<feature type="transmembrane region" description="Helical" evidence="6">
    <location>
        <begin position="296"/>
        <end position="316"/>
    </location>
</feature>
<dbReference type="AlphaFoldDB" id="A0A172ZCY0"/>
<dbReference type="RefSeq" id="WP_060531743.1">
    <property type="nucleotide sequence ID" value="NZ_CP013023.1"/>
</dbReference>
<feature type="transmembrane region" description="Helical" evidence="6">
    <location>
        <begin position="368"/>
        <end position="390"/>
    </location>
</feature>
<organism evidence="7 8">
    <name type="scientific">Paenibacillus bovis</name>
    <dbReference type="NCBI Taxonomy" id="1616788"/>
    <lineage>
        <taxon>Bacteria</taxon>
        <taxon>Bacillati</taxon>
        <taxon>Bacillota</taxon>
        <taxon>Bacilli</taxon>
        <taxon>Bacillales</taxon>
        <taxon>Paenibacillaceae</taxon>
        <taxon>Paenibacillus</taxon>
    </lineage>
</organism>
<evidence type="ECO:0000313" key="7">
    <source>
        <dbReference type="EMBL" id="ANF95117.1"/>
    </source>
</evidence>
<feature type="transmembrane region" description="Helical" evidence="6">
    <location>
        <begin position="95"/>
        <end position="114"/>
    </location>
</feature>
<evidence type="ECO:0000256" key="1">
    <source>
        <dbReference type="ARBA" id="ARBA00004651"/>
    </source>
</evidence>
<protein>
    <submittedName>
        <fullName evidence="7">Uncharacterized protein</fullName>
    </submittedName>
</protein>
<keyword evidence="2" id="KW-1003">Cell membrane</keyword>
<dbReference type="Proteomes" id="UP000078148">
    <property type="component" value="Chromosome"/>
</dbReference>
<feature type="transmembrane region" description="Helical" evidence="6">
    <location>
        <begin position="165"/>
        <end position="182"/>
    </location>
</feature>
<feature type="transmembrane region" description="Helical" evidence="6">
    <location>
        <begin position="244"/>
        <end position="264"/>
    </location>
</feature>
<keyword evidence="3 6" id="KW-0812">Transmembrane</keyword>
<dbReference type="PANTHER" id="PTHR30250">
    <property type="entry name" value="PST FAMILY PREDICTED COLANIC ACID TRANSPORTER"/>
    <property type="match status" value="1"/>
</dbReference>
<dbReference type="GO" id="GO:0005886">
    <property type="term" value="C:plasma membrane"/>
    <property type="evidence" value="ECO:0007669"/>
    <property type="project" value="UniProtKB-SubCell"/>
</dbReference>
<dbReference type="PIRSF" id="PIRSF038958">
    <property type="entry name" value="PG_synth_SpoVB"/>
    <property type="match status" value="1"/>
</dbReference>
<dbReference type="CDD" id="cd13124">
    <property type="entry name" value="MATE_SpoVB_like"/>
    <property type="match status" value="1"/>
</dbReference>
<dbReference type="EMBL" id="CP013023">
    <property type="protein sequence ID" value="ANF95117.1"/>
    <property type="molecule type" value="Genomic_DNA"/>
</dbReference>
<keyword evidence="4 6" id="KW-1133">Transmembrane helix</keyword>
<evidence type="ECO:0000256" key="6">
    <source>
        <dbReference type="SAM" id="Phobius"/>
    </source>
</evidence>